<dbReference type="PANTHER" id="PTHR34351">
    <property type="entry name" value="SLR1927 PROTEIN-RELATED"/>
    <property type="match status" value="1"/>
</dbReference>
<dbReference type="AlphaFoldDB" id="A0A2U1ZZ89"/>
<dbReference type="InterPro" id="IPR002881">
    <property type="entry name" value="DUF58"/>
</dbReference>
<sequence>MTSLPVDGDDRWGPPRLTARGVVVASLAVLLLGGGLWARFPSLVALGTGLAVLVVASVLGVLLAVPVEVTRSVSHTRVTRLAACTAEITVTNLSTWASVQLEGDDLVGDELRPVRLPRIAPGASGTGSEVIPTGHRGRVRFGPLVLRRSGVARLAVRTSRHGEATSVLVEPRVLDAVALAPGLRRGHRGAQERIEHGGTDLVGLREYVPGDDLRRLHWATSARRGQLMVRQDADPALPHLTVLLDDRLESWADPADLEEGVDVAASLLATAASVESPGRLLTLVGGLELESTVAGGGAGAALERHVREGLALLQARPGVDARPAAMTGQPDLLAIVTGTRSDLAALLLDAAAAPTAVLAVVDPDPERLFSAVQGVTVLRGPRAEDLVHGWRTAVAR</sequence>
<comment type="caution">
    <text evidence="3">The sequence shown here is derived from an EMBL/GenBank/DDBJ whole genome shotgun (WGS) entry which is preliminary data.</text>
</comment>
<dbReference type="Pfam" id="PF01882">
    <property type="entry name" value="DUF58"/>
    <property type="match status" value="1"/>
</dbReference>
<keyword evidence="4" id="KW-1185">Reference proteome</keyword>
<evidence type="ECO:0000259" key="2">
    <source>
        <dbReference type="Pfam" id="PF01882"/>
    </source>
</evidence>
<dbReference type="RefSeq" id="WP_109230614.1">
    <property type="nucleotide sequence ID" value="NZ_PYHR01000002.1"/>
</dbReference>
<feature type="transmembrane region" description="Helical" evidence="1">
    <location>
        <begin position="44"/>
        <end position="67"/>
    </location>
</feature>
<feature type="transmembrane region" description="Helical" evidence="1">
    <location>
        <begin position="21"/>
        <end position="38"/>
    </location>
</feature>
<accession>A0A2U1ZZ89</accession>
<dbReference type="PANTHER" id="PTHR34351:SF1">
    <property type="entry name" value="SLR1927 PROTEIN"/>
    <property type="match status" value="1"/>
</dbReference>
<dbReference type="Proteomes" id="UP000245166">
    <property type="component" value="Unassembled WGS sequence"/>
</dbReference>
<reference evidence="3 4" key="1">
    <citation type="submission" date="2018-03" db="EMBL/GenBank/DDBJ databases">
        <title>Genome assembly of novel Miniimonas species PCH200.</title>
        <authorList>
            <person name="Thakur V."/>
            <person name="Kumar V."/>
            <person name="Singh D."/>
        </authorList>
    </citation>
    <scope>NUCLEOTIDE SEQUENCE [LARGE SCALE GENOMIC DNA]</scope>
    <source>
        <strain evidence="3 4">PCH200</strain>
    </source>
</reference>
<feature type="domain" description="DUF58" evidence="2">
    <location>
        <begin position="204"/>
        <end position="235"/>
    </location>
</feature>
<keyword evidence="1" id="KW-0472">Membrane</keyword>
<keyword evidence="1" id="KW-0812">Transmembrane</keyword>
<name>A0A2U1ZZ89_9MICO</name>
<proteinExistence type="predicted"/>
<keyword evidence="1" id="KW-1133">Transmembrane helix</keyword>
<dbReference type="EMBL" id="PYHR01000002">
    <property type="protein sequence ID" value="PWD52232.1"/>
    <property type="molecule type" value="Genomic_DNA"/>
</dbReference>
<protein>
    <submittedName>
        <fullName evidence="3">DUF58 domain-containing protein</fullName>
    </submittedName>
</protein>
<evidence type="ECO:0000313" key="3">
    <source>
        <dbReference type="EMBL" id="PWD52232.1"/>
    </source>
</evidence>
<evidence type="ECO:0000256" key="1">
    <source>
        <dbReference type="SAM" id="Phobius"/>
    </source>
</evidence>
<gene>
    <name evidence="3" type="ORF">C8046_17895</name>
</gene>
<dbReference type="OrthoDB" id="9812729at2"/>
<evidence type="ECO:0000313" key="4">
    <source>
        <dbReference type="Proteomes" id="UP000245166"/>
    </source>
</evidence>
<organism evidence="3 4">
    <name type="scientific">Serinibacter arcticus</name>
    <dbReference type="NCBI Taxonomy" id="1655435"/>
    <lineage>
        <taxon>Bacteria</taxon>
        <taxon>Bacillati</taxon>
        <taxon>Actinomycetota</taxon>
        <taxon>Actinomycetes</taxon>
        <taxon>Micrococcales</taxon>
        <taxon>Beutenbergiaceae</taxon>
        <taxon>Serinibacter</taxon>
    </lineage>
</organism>